<evidence type="ECO:0000313" key="3">
    <source>
        <dbReference type="Proteomes" id="UP000026915"/>
    </source>
</evidence>
<dbReference type="Gramene" id="EOY30412">
    <property type="protein sequence ID" value="EOY30412"/>
    <property type="gene ID" value="TCM_037636"/>
</dbReference>
<dbReference type="InParanoid" id="A0A061GMN2"/>
<keyword evidence="1" id="KW-0472">Membrane</keyword>
<keyword evidence="3" id="KW-1185">Reference proteome</keyword>
<keyword evidence="1" id="KW-1133">Transmembrane helix</keyword>
<name>A0A061GMN2_THECC</name>
<sequence length="113" mass="12347">MNGEDYGELVVVFSVKDGEFFACSIVSVFFLFFCWGKLSTVCDCYLQIFTVQSPPPSSPISSRGIVSGHDHAVATRQAFGLPSACSPRVGIPIHQSVLTVGRFWVRPQSINFA</sequence>
<dbReference type="EMBL" id="CM001887">
    <property type="protein sequence ID" value="EOY30412.1"/>
    <property type="molecule type" value="Genomic_DNA"/>
</dbReference>
<dbReference type="Proteomes" id="UP000026915">
    <property type="component" value="Chromosome 9"/>
</dbReference>
<evidence type="ECO:0000256" key="1">
    <source>
        <dbReference type="SAM" id="Phobius"/>
    </source>
</evidence>
<accession>A0A061GMN2</accession>
<feature type="transmembrane region" description="Helical" evidence="1">
    <location>
        <begin position="20"/>
        <end position="38"/>
    </location>
</feature>
<organism evidence="2 3">
    <name type="scientific">Theobroma cacao</name>
    <name type="common">Cacao</name>
    <name type="synonym">Cocoa</name>
    <dbReference type="NCBI Taxonomy" id="3641"/>
    <lineage>
        <taxon>Eukaryota</taxon>
        <taxon>Viridiplantae</taxon>
        <taxon>Streptophyta</taxon>
        <taxon>Embryophyta</taxon>
        <taxon>Tracheophyta</taxon>
        <taxon>Spermatophyta</taxon>
        <taxon>Magnoliopsida</taxon>
        <taxon>eudicotyledons</taxon>
        <taxon>Gunneridae</taxon>
        <taxon>Pentapetalae</taxon>
        <taxon>rosids</taxon>
        <taxon>malvids</taxon>
        <taxon>Malvales</taxon>
        <taxon>Malvaceae</taxon>
        <taxon>Byttnerioideae</taxon>
        <taxon>Theobroma</taxon>
    </lineage>
</organism>
<dbReference type="AlphaFoldDB" id="A0A061GMN2"/>
<keyword evidence="1" id="KW-0812">Transmembrane</keyword>
<reference evidence="2 3" key="1">
    <citation type="journal article" date="2013" name="Genome Biol.">
        <title>The genome sequence of the most widely cultivated cacao type and its use to identify candidate genes regulating pod color.</title>
        <authorList>
            <person name="Motamayor J.C."/>
            <person name="Mockaitis K."/>
            <person name="Schmutz J."/>
            <person name="Haiminen N."/>
            <person name="Iii D.L."/>
            <person name="Cornejo O."/>
            <person name="Findley S.D."/>
            <person name="Zheng P."/>
            <person name="Utro F."/>
            <person name="Royaert S."/>
            <person name="Saski C."/>
            <person name="Jenkins J."/>
            <person name="Podicheti R."/>
            <person name="Zhao M."/>
            <person name="Scheffler B.E."/>
            <person name="Stack J.C."/>
            <person name="Feltus F.A."/>
            <person name="Mustiga G.M."/>
            <person name="Amores F."/>
            <person name="Phillips W."/>
            <person name="Marelli J.P."/>
            <person name="May G.D."/>
            <person name="Shapiro H."/>
            <person name="Ma J."/>
            <person name="Bustamante C.D."/>
            <person name="Schnell R.J."/>
            <person name="Main D."/>
            <person name="Gilbert D."/>
            <person name="Parida L."/>
            <person name="Kuhn D.N."/>
        </authorList>
    </citation>
    <scope>NUCLEOTIDE SEQUENCE [LARGE SCALE GENOMIC DNA]</scope>
    <source>
        <strain evidence="3">cv. Matina 1-6</strain>
    </source>
</reference>
<evidence type="ECO:0000313" key="2">
    <source>
        <dbReference type="EMBL" id="EOY30412.1"/>
    </source>
</evidence>
<dbReference type="HOGENOM" id="CLU_2138084_0_0_1"/>
<protein>
    <submittedName>
        <fullName evidence="2">Uncharacterized protein</fullName>
    </submittedName>
</protein>
<proteinExistence type="predicted"/>
<gene>
    <name evidence="2" type="ORF">TCM_037636</name>
</gene>